<dbReference type="Pfam" id="PF01171">
    <property type="entry name" value="ATP_bind_3"/>
    <property type="match status" value="1"/>
</dbReference>
<organism evidence="9 10">
    <name type="scientific">Rhizobium rhizoryzae</name>
    <dbReference type="NCBI Taxonomy" id="451876"/>
    <lineage>
        <taxon>Bacteria</taxon>
        <taxon>Pseudomonadati</taxon>
        <taxon>Pseudomonadota</taxon>
        <taxon>Alphaproteobacteria</taxon>
        <taxon>Hyphomicrobiales</taxon>
        <taxon>Rhizobiaceae</taxon>
        <taxon>Rhizobium/Agrobacterium group</taxon>
        <taxon>Rhizobium</taxon>
    </lineage>
</organism>
<comment type="function">
    <text evidence="6">Ligates lysine onto the cytidine present at position 34 of the AUA codon-specific tRNA(Ile) that contains the anticodon CAU, in an ATP-dependent manner. Cytidine is converted to lysidine, thus changing the amino acid specificity of the tRNA from methionine to isoleucine.</text>
</comment>
<keyword evidence="3 6" id="KW-0547">Nucleotide-binding</keyword>
<comment type="catalytic activity">
    <reaction evidence="5 6">
        <text>cytidine(34) in tRNA(Ile2) + L-lysine + ATP = lysidine(34) in tRNA(Ile2) + AMP + diphosphate + H(+)</text>
        <dbReference type="Rhea" id="RHEA:43744"/>
        <dbReference type="Rhea" id="RHEA-COMP:10625"/>
        <dbReference type="Rhea" id="RHEA-COMP:10670"/>
        <dbReference type="ChEBI" id="CHEBI:15378"/>
        <dbReference type="ChEBI" id="CHEBI:30616"/>
        <dbReference type="ChEBI" id="CHEBI:32551"/>
        <dbReference type="ChEBI" id="CHEBI:33019"/>
        <dbReference type="ChEBI" id="CHEBI:82748"/>
        <dbReference type="ChEBI" id="CHEBI:83665"/>
        <dbReference type="ChEBI" id="CHEBI:456215"/>
        <dbReference type="EC" id="6.3.4.19"/>
    </reaction>
</comment>
<evidence type="ECO:0000313" key="9">
    <source>
        <dbReference type="EMBL" id="MBB4143845.1"/>
    </source>
</evidence>
<dbReference type="AlphaFoldDB" id="A0A7W6PQ71"/>
<dbReference type="CDD" id="cd01992">
    <property type="entry name" value="TilS_N"/>
    <property type="match status" value="1"/>
</dbReference>
<comment type="similarity">
    <text evidence="6">Belongs to the tRNA(Ile)-lysidine synthase family.</text>
</comment>
<sequence length="452" mass="49838">MLSPGEAIDLFLASLKRPARLLVAISGGSDSTGLLTALCEAAGDPDESGITILAATIDHQLRPESADEALAVNLLCDQFSVEHRIQAWTGEKPETGRASAARIARYQLLCQIAEELQATAIVTGHTLDDQIETITMRQARDPERREPEGTAPREGRSGDAGMSSSVLINGRFWLFRPFLKTRRNAIRDFLLRRGMGWIDDPSNTDERSERVRVRLALAGLSDAKADAWRTAVDLAQNRRRSVSEAAAGLLRQSATVWQASAARLDARALSAPPEVLFYAIGTLIAVLGGREHLPASEPFDRIMSRYLRGESFRETLGRVLLYNKDDGLYLARESRDLPEMQVSMWQRELWDGRFEIVSHVPAACTVLPGQGDVATGSYPDVPTLIARAAWRSLPHVIVPQEFKDVQVQITPVLAPFRQFLADFDLGLADCLAQLMGLTTIPRPPLNDLIRKT</sequence>
<dbReference type="GO" id="GO:0005737">
    <property type="term" value="C:cytoplasm"/>
    <property type="evidence" value="ECO:0007669"/>
    <property type="project" value="UniProtKB-SubCell"/>
</dbReference>
<dbReference type="GO" id="GO:0032267">
    <property type="term" value="F:tRNA(Ile)-lysidine synthase activity"/>
    <property type="evidence" value="ECO:0007669"/>
    <property type="project" value="UniProtKB-EC"/>
</dbReference>
<protein>
    <recommendedName>
        <fullName evidence="6">tRNA(Ile)-lysidine synthase</fullName>
        <ecNumber evidence="6">6.3.4.19</ecNumber>
    </recommendedName>
    <alternativeName>
        <fullName evidence="6">tRNA(Ile)-2-lysyl-cytidine synthase</fullName>
    </alternativeName>
    <alternativeName>
        <fullName evidence="6">tRNA(Ile)-lysidine synthetase</fullName>
    </alternativeName>
</protein>
<evidence type="ECO:0000256" key="4">
    <source>
        <dbReference type="ARBA" id="ARBA00022840"/>
    </source>
</evidence>
<keyword evidence="4 6" id="KW-0067">ATP-binding</keyword>
<dbReference type="RefSeq" id="WP_165134848.1">
    <property type="nucleotide sequence ID" value="NZ_CP049250.1"/>
</dbReference>
<dbReference type="InterPro" id="IPR012795">
    <property type="entry name" value="tRNA_Ile_lys_synt_N"/>
</dbReference>
<dbReference type="Gene3D" id="3.40.50.620">
    <property type="entry name" value="HUPs"/>
    <property type="match status" value="1"/>
</dbReference>
<keyword evidence="1 6" id="KW-0436">Ligase</keyword>
<dbReference type="PANTHER" id="PTHR43033:SF1">
    <property type="entry name" value="TRNA(ILE)-LYSIDINE SYNTHASE-RELATED"/>
    <property type="match status" value="1"/>
</dbReference>
<keyword evidence="6" id="KW-0963">Cytoplasm</keyword>
<evidence type="ECO:0000256" key="2">
    <source>
        <dbReference type="ARBA" id="ARBA00022694"/>
    </source>
</evidence>
<dbReference type="GO" id="GO:0005524">
    <property type="term" value="F:ATP binding"/>
    <property type="evidence" value="ECO:0007669"/>
    <property type="project" value="UniProtKB-UniRule"/>
</dbReference>
<dbReference type="HAMAP" id="MF_01161">
    <property type="entry name" value="tRNA_Ile_lys_synt"/>
    <property type="match status" value="1"/>
</dbReference>
<comment type="subcellular location">
    <subcellularLocation>
        <location evidence="6">Cytoplasm</location>
    </subcellularLocation>
</comment>
<dbReference type="InterPro" id="IPR011063">
    <property type="entry name" value="TilS/TtcA_N"/>
</dbReference>
<feature type="binding site" evidence="6">
    <location>
        <begin position="26"/>
        <end position="31"/>
    </location>
    <ligand>
        <name>ATP</name>
        <dbReference type="ChEBI" id="CHEBI:30616"/>
    </ligand>
</feature>
<dbReference type="PANTHER" id="PTHR43033">
    <property type="entry name" value="TRNA(ILE)-LYSIDINE SYNTHASE-RELATED"/>
    <property type="match status" value="1"/>
</dbReference>
<keyword evidence="10" id="KW-1185">Reference proteome</keyword>
<evidence type="ECO:0000256" key="7">
    <source>
        <dbReference type="SAM" id="MobiDB-lite"/>
    </source>
</evidence>
<keyword evidence="2 6" id="KW-0819">tRNA processing</keyword>
<comment type="domain">
    <text evidence="6">The N-terminal region contains the highly conserved SGGXDS motif, predicted to be a P-loop motif involved in ATP binding.</text>
</comment>
<evidence type="ECO:0000259" key="8">
    <source>
        <dbReference type="Pfam" id="PF01171"/>
    </source>
</evidence>
<comment type="caution">
    <text evidence="9">The sequence shown here is derived from an EMBL/GenBank/DDBJ whole genome shotgun (WGS) entry which is preliminary data.</text>
</comment>
<feature type="compositionally biased region" description="Basic and acidic residues" evidence="7">
    <location>
        <begin position="138"/>
        <end position="157"/>
    </location>
</feature>
<name>A0A7W6PQ71_9HYPH</name>
<dbReference type="Proteomes" id="UP000519897">
    <property type="component" value="Unassembled WGS sequence"/>
</dbReference>
<proteinExistence type="inferred from homology"/>
<dbReference type="InterPro" id="IPR014729">
    <property type="entry name" value="Rossmann-like_a/b/a_fold"/>
</dbReference>
<evidence type="ECO:0000256" key="5">
    <source>
        <dbReference type="ARBA" id="ARBA00048539"/>
    </source>
</evidence>
<evidence type="ECO:0000313" key="10">
    <source>
        <dbReference type="Proteomes" id="UP000519897"/>
    </source>
</evidence>
<evidence type="ECO:0000256" key="3">
    <source>
        <dbReference type="ARBA" id="ARBA00022741"/>
    </source>
</evidence>
<evidence type="ECO:0000256" key="1">
    <source>
        <dbReference type="ARBA" id="ARBA00022598"/>
    </source>
</evidence>
<dbReference type="GO" id="GO:0006400">
    <property type="term" value="P:tRNA modification"/>
    <property type="evidence" value="ECO:0007669"/>
    <property type="project" value="UniProtKB-UniRule"/>
</dbReference>
<reference evidence="9 10" key="1">
    <citation type="submission" date="2020-08" db="EMBL/GenBank/DDBJ databases">
        <title>Genomic Encyclopedia of Type Strains, Phase IV (KMG-IV): sequencing the most valuable type-strain genomes for metagenomic binning, comparative biology and taxonomic classification.</title>
        <authorList>
            <person name="Goeker M."/>
        </authorList>
    </citation>
    <scope>NUCLEOTIDE SEQUENCE [LARGE SCALE GENOMIC DNA]</scope>
    <source>
        <strain evidence="9 10">DSM 29514</strain>
    </source>
</reference>
<dbReference type="EMBL" id="JACIEC010000002">
    <property type="protein sequence ID" value="MBB4143845.1"/>
    <property type="molecule type" value="Genomic_DNA"/>
</dbReference>
<dbReference type="SUPFAM" id="SSF52402">
    <property type="entry name" value="Adenine nucleotide alpha hydrolases-like"/>
    <property type="match status" value="1"/>
</dbReference>
<dbReference type="InterPro" id="IPR012094">
    <property type="entry name" value="tRNA_Ile_lys_synt"/>
</dbReference>
<dbReference type="NCBIfam" id="TIGR02432">
    <property type="entry name" value="lysidine_TilS_N"/>
    <property type="match status" value="1"/>
</dbReference>
<accession>A0A7W6PQ71</accession>
<feature type="domain" description="tRNA(Ile)-lysidine/2-thiocytidine synthase N-terminal" evidence="8">
    <location>
        <begin position="21"/>
        <end position="214"/>
    </location>
</feature>
<evidence type="ECO:0000256" key="6">
    <source>
        <dbReference type="HAMAP-Rule" id="MF_01161"/>
    </source>
</evidence>
<feature type="region of interest" description="Disordered" evidence="7">
    <location>
        <begin position="136"/>
        <end position="162"/>
    </location>
</feature>
<gene>
    <name evidence="6" type="primary">tilS</name>
    <name evidence="9" type="ORF">GGQ72_002397</name>
</gene>
<dbReference type="EC" id="6.3.4.19" evidence="6"/>